<proteinExistence type="predicted"/>
<dbReference type="AlphaFoldDB" id="K1Z3Y9"/>
<organism evidence="1">
    <name type="scientific">uncultured bacterium</name>
    <name type="common">gcode 4</name>
    <dbReference type="NCBI Taxonomy" id="1234023"/>
    <lineage>
        <taxon>Bacteria</taxon>
        <taxon>environmental samples</taxon>
    </lineage>
</organism>
<accession>K1Z3Y9</accession>
<feature type="non-terminal residue" evidence="1">
    <location>
        <position position="88"/>
    </location>
</feature>
<evidence type="ECO:0000313" key="1">
    <source>
        <dbReference type="EMBL" id="EKD44242.1"/>
    </source>
</evidence>
<name>K1Z3Y9_9BACT</name>
<reference evidence="1" key="1">
    <citation type="journal article" date="2012" name="Science">
        <title>Fermentation, hydrogen, and sulfur metabolism in multiple uncultivated bacterial phyla.</title>
        <authorList>
            <person name="Wrighton K.C."/>
            <person name="Thomas B.C."/>
            <person name="Sharon I."/>
            <person name="Miller C.S."/>
            <person name="Castelle C.J."/>
            <person name="VerBerkmoes N.C."/>
            <person name="Wilkins M.J."/>
            <person name="Hettich R.L."/>
            <person name="Lipton M.S."/>
            <person name="Williams K.H."/>
            <person name="Long P.E."/>
            <person name="Banfield J.F."/>
        </authorList>
    </citation>
    <scope>NUCLEOTIDE SEQUENCE [LARGE SCALE GENOMIC DNA]</scope>
</reference>
<comment type="caution">
    <text evidence="1">The sequence shown here is derived from an EMBL/GenBank/DDBJ whole genome shotgun (WGS) entry which is preliminary data.</text>
</comment>
<gene>
    <name evidence="1" type="ORF">ACD_71C00202G0001</name>
</gene>
<protein>
    <submittedName>
        <fullName evidence="1">Uncharacterized protein</fullName>
    </submittedName>
</protein>
<sequence length="88" mass="10172">MFKNISDFPDETTEIKKDLQRKIEKMADIGTLKKICSILEDDVDMLIEIKTKERLEEALKTKPQYRLLWANLGNDFRRSIGETAVAIG</sequence>
<dbReference type="EMBL" id="AMFJ01028933">
    <property type="protein sequence ID" value="EKD44242.1"/>
    <property type="molecule type" value="Genomic_DNA"/>
</dbReference>